<sequence length="37" mass="3942">MSHEPSGGDAVADVVFVVLTFVVLGLLFLVVRGVERL</sequence>
<name>A0ABQ5NRJ0_9ACTN</name>
<comment type="caution">
    <text evidence="2">The sequence shown here is derived from an EMBL/GenBank/DDBJ whole genome shotgun (WGS) entry which is preliminary data.</text>
</comment>
<feature type="transmembrane region" description="Helical" evidence="1">
    <location>
        <begin position="12"/>
        <end position="31"/>
    </location>
</feature>
<keyword evidence="1" id="KW-1133">Transmembrane helix</keyword>
<proteinExistence type="predicted"/>
<evidence type="ECO:0000256" key="1">
    <source>
        <dbReference type="SAM" id="Phobius"/>
    </source>
</evidence>
<accession>A0ABQ5NRJ0</accession>
<evidence type="ECO:0000313" key="2">
    <source>
        <dbReference type="EMBL" id="GLF92988.1"/>
    </source>
</evidence>
<dbReference type="EMBL" id="BSBI01000001">
    <property type="protein sequence ID" value="GLF92988.1"/>
    <property type="molecule type" value="Genomic_DNA"/>
</dbReference>
<reference evidence="2 3" key="1">
    <citation type="submission" date="2022-10" db="EMBL/GenBank/DDBJ databases">
        <title>Draft genome sequence of Streptomyces sp. YSPA8.</title>
        <authorList>
            <person name="Moriuchi R."/>
            <person name="Dohra H."/>
            <person name="Yamamura H."/>
            <person name="Kodani S."/>
        </authorList>
    </citation>
    <scope>NUCLEOTIDE SEQUENCE [LARGE SCALE GENOMIC DNA]</scope>
    <source>
        <strain evidence="2 3">YSPA8</strain>
    </source>
</reference>
<keyword evidence="3" id="KW-1185">Reference proteome</keyword>
<organism evidence="2 3">
    <name type="scientific">Streptomyces yaizuensis</name>
    <dbReference type="NCBI Taxonomy" id="2989713"/>
    <lineage>
        <taxon>Bacteria</taxon>
        <taxon>Bacillati</taxon>
        <taxon>Actinomycetota</taxon>
        <taxon>Actinomycetes</taxon>
        <taxon>Kitasatosporales</taxon>
        <taxon>Streptomycetaceae</taxon>
        <taxon>Streptomyces</taxon>
    </lineage>
</organism>
<keyword evidence="1" id="KW-0812">Transmembrane</keyword>
<protein>
    <recommendedName>
        <fullName evidence="4">Potassium-transporting ATPase</fullName>
    </recommendedName>
</protein>
<gene>
    <name evidence="2" type="ORF">SYYSPA8_01845</name>
</gene>
<dbReference type="Proteomes" id="UP001291653">
    <property type="component" value="Unassembled WGS sequence"/>
</dbReference>
<evidence type="ECO:0000313" key="3">
    <source>
        <dbReference type="Proteomes" id="UP001291653"/>
    </source>
</evidence>
<keyword evidence="1" id="KW-0472">Membrane</keyword>
<evidence type="ECO:0008006" key="4">
    <source>
        <dbReference type="Google" id="ProtNLM"/>
    </source>
</evidence>